<dbReference type="PANTHER" id="PTHR46448">
    <property type="entry name" value="PROTEIN KINASE DOMAIN-CONTAINING PROTEIN"/>
    <property type="match status" value="1"/>
</dbReference>
<dbReference type="RefSeq" id="XP_030854909.1">
    <property type="nucleotide sequence ID" value="XM_030999049.1"/>
</dbReference>
<evidence type="ECO:0000313" key="2">
    <source>
        <dbReference type="Proteomes" id="UP000007110"/>
    </source>
</evidence>
<proteinExistence type="predicted"/>
<evidence type="ECO:0000313" key="1">
    <source>
        <dbReference type="EnsemblMetazoa" id="XP_030854909"/>
    </source>
</evidence>
<keyword evidence="2" id="KW-1185">Reference proteome</keyword>
<organism evidence="1 2">
    <name type="scientific">Strongylocentrotus purpuratus</name>
    <name type="common">Purple sea urchin</name>
    <dbReference type="NCBI Taxonomy" id="7668"/>
    <lineage>
        <taxon>Eukaryota</taxon>
        <taxon>Metazoa</taxon>
        <taxon>Echinodermata</taxon>
        <taxon>Eleutherozoa</taxon>
        <taxon>Echinozoa</taxon>
        <taxon>Echinoidea</taxon>
        <taxon>Euechinoidea</taxon>
        <taxon>Echinacea</taxon>
        <taxon>Camarodonta</taxon>
        <taxon>Echinidea</taxon>
        <taxon>Strongylocentrotidae</taxon>
        <taxon>Strongylocentrotus</taxon>
    </lineage>
</organism>
<dbReference type="InterPro" id="IPR042983">
    <property type="entry name" value="PKDCC"/>
</dbReference>
<dbReference type="OrthoDB" id="4062651at2759"/>
<accession>A0A7M7PQS9</accession>
<reference evidence="1" key="2">
    <citation type="submission" date="2021-01" db="UniProtKB">
        <authorList>
            <consortium name="EnsemblMetazoa"/>
        </authorList>
    </citation>
    <scope>IDENTIFICATION</scope>
</reference>
<dbReference type="GO" id="GO:0004715">
    <property type="term" value="F:non-membrane spanning protein tyrosine kinase activity"/>
    <property type="evidence" value="ECO:0007669"/>
    <property type="project" value="InterPro"/>
</dbReference>
<reference evidence="2" key="1">
    <citation type="submission" date="2015-02" db="EMBL/GenBank/DDBJ databases">
        <title>Genome sequencing for Strongylocentrotus purpuratus.</title>
        <authorList>
            <person name="Murali S."/>
            <person name="Liu Y."/>
            <person name="Vee V."/>
            <person name="English A."/>
            <person name="Wang M."/>
            <person name="Skinner E."/>
            <person name="Han Y."/>
            <person name="Muzny D.M."/>
            <person name="Worley K.C."/>
            <person name="Gibbs R.A."/>
        </authorList>
    </citation>
    <scope>NUCLEOTIDE SEQUENCE</scope>
</reference>
<name>A0A7M7PQS9_STRPU</name>
<protein>
    <submittedName>
        <fullName evidence="1">Uncharacterized protein</fullName>
    </submittedName>
</protein>
<dbReference type="AlphaFoldDB" id="A0A7M7PQS9"/>
<dbReference type="Proteomes" id="UP000007110">
    <property type="component" value="Unassembled WGS sequence"/>
</dbReference>
<dbReference type="PANTHER" id="PTHR46448:SF4">
    <property type="entry name" value="EXTRACELLULAR TYROSINE-PROTEIN KINASE PKDCC-LIKE"/>
    <property type="match status" value="1"/>
</dbReference>
<dbReference type="OMA" id="FQLYGYC"/>
<sequence>MPWEDRLRVCLGISRLMVYLAESPLGSMAVHDFKLSQFVIVDGEIKLADLDDVDDNLPSCSTSSDCGIDMGTDNRVYALCQNGVCSNYRQKSNMAQSYLKFFVFLQLEQPPGMSELIGQLINNTKKSSWSPRQCLQHMQTILDHYQQGRYTNQAHTFDINDTHYQVYHDQNIIEGEDYWCSRTRQLAATCVLSVHDENEAIRMCLRDRQCGAFVLSSERTWTGRYIAHFKKSISKSIQPSKGNTIFVFPT</sequence>
<dbReference type="EnsemblMetazoa" id="XM_030999049">
    <property type="protein sequence ID" value="XP_030854909"/>
    <property type="gene ID" value="LOC583754"/>
</dbReference>
<dbReference type="GeneID" id="583754"/>
<dbReference type="Gene3D" id="1.10.510.10">
    <property type="entry name" value="Transferase(Phosphotransferase) domain 1"/>
    <property type="match status" value="1"/>
</dbReference>
<dbReference type="InParanoid" id="A0A7M7PQS9"/>
<dbReference type="KEGG" id="spu:583754"/>